<evidence type="ECO:0000313" key="1">
    <source>
        <dbReference type="EMBL" id="SEB89301.1"/>
    </source>
</evidence>
<name>A0A1H4N1Y9_9MICO</name>
<evidence type="ECO:0000313" key="2">
    <source>
        <dbReference type="Proteomes" id="UP000199183"/>
    </source>
</evidence>
<proteinExistence type="predicted"/>
<dbReference type="AlphaFoldDB" id="A0A1H4N1Y9"/>
<dbReference type="OrthoDB" id="5120633at2"/>
<reference evidence="1 2" key="1">
    <citation type="submission" date="2016-10" db="EMBL/GenBank/DDBJ databases">
        <authorList>
            <person name="de Groot N.N."/>
        </authorList>
    </citation>
    <scope>NUCLEOTIDE SEQUENCE [LARGE SCALE GENOMIC DNA]</scope>
    <source>
        <strain evidence="1 2">DSM 21799</strain>
    </source>
</reference>
<sequence length="83" mass="9369">MTTSVQVQSTTALGLPTADEVVLDPISEREWRVIDTRLSQQDAPSVLGFIERFGDDYEVLVIGHGFERWSFTSLRDAKAHFTQ</sequence>
<gene>
    <name evidence="1" type="ORF">SAMN04489806_2058</name>
</gene>
<dbReference type="Proteomes" id="UP000199183">
    <property type="component" value="Unassembled WGS sequence"/>
</dbReference>
<keyword evidence="2" id="KW-1185">Reference proteome</keyword>
<protein>
    <submittedName>
        <fullName evidence="1">Uncharacterized protein</fullName>
    </submittedName>
</protein>
<accession>A0A1H4N1Y9</accession>
<dbReference type="RefSeq" id="WP_091183544.1">
    <property type="nucleotide sequence ID" value="NZ_FNRY01000001.1"/>
</dbReference>
<dbReference type="EMBL" id="FNRY01000001">
    <property type="protein sequence ID" value="SEB89301.1"/>
    <property type="molecule type" value="Genomic_DNA"/>
</dbReference>
<organism evidence="1 2">
    <name type="scientific">Paramicrobacterium humi</name>
    <dbReference type="NCBI Taxonomy" id="640635"/>
    <lineage>
        <taxon>Bacteria</taxon>
        <taxon>Bacillati</taxon>
        <taxon>Actinomycetota</taxon>
        <taxon>Actinomycetes</taxon>
        <taxon>Micrococcales</taxon>
        <taxon>Microbacteriaceae</taxon>
        <taxon>Paramicrobacterium</taxon>
    </lineage>
</organism>